<protein>
    <submittedName>
        <fullName evidence="2">Uncharacterized protein</fullName>
    </submittedName>
</protein>
<feature type="compositionally biased region" description="Polar residues" evidence="1">
    <location>
        <begin position="16"/>
        <end position="31"/>
    </location>
</feature>
<sequence length="202" mass="22031">MKKVRSDDNEIEFRPVSTNADRFTTTKTNNGIYKPVSTVKPPSPKRDPIVRTPAANNDLYAVPKKLKRSSLEAPVVSTLSESPQEPLIKDEKDRIKYIDDSTDDEGIMSVREKLLPKKSPNLSNVVEETPPPTPVASPSGKDLSSAANGNHYKHTNGNSPGAQNRTTSTSSQGSLTKEMTATLASKMEDKKPIPTTPENVQC</sequence>
<accession>A0A2C9KX54</accession>
<evidence type="ECO:0000256" key="1">
    <source>
        <dbReference type="SAM" id="MobiDB-lite"/>
    </source>
</evidence>
<reference evidence="2" key="1">
    <citation type="submission" date="2020-05" db="UniProtKB">
        <authorList>
            <consortium name="EnsemblMetazoa"/>
        </authorList>
    </citation>
    <scope>IDENTIFICATION</scope>
    <source>
        <strain evidence="2">BB02</strain>
    </source>
</reference>
<dbReference type="OrthoDB" id="10048028at2759"/>
<feature type="compositionally biased region" description="Polar residues" evidence="1">
    <location>
        <begin position="155"/>
        <end position="183"/>
    </location>
</feature>
<dbReference type="EnsemblMetazoa" id="BGLB024497-RA">
    <property type="protein sequence ID" value="BGLB024497-PA"/>
    <property type="gene ID" value="BGLB024497"/>
</dbReference>
<gene>
    <name evidence="2" type="primary">106079953</name>
</gene>
<dbReference type="AlphaFoldDB" id="A0A2C9KX54"/>
<feature type="region of interest" description="Disordered" evidence="1">
    <location>
        <begin position="1"/>
        <end position="56"/>
    </location>
</feature>
<name>A0A2C9KX54_BIOGL</name>
<dbReference type="VEuPathDB" id="VectorBase:BGLB024497"/>
<dbReference type="Proteomes" id="UP000076420">
    <property type="component" value="Unassembled WGS sequence"/>
</dbReference>
<feature type="region of interest" description="Disordered" evidence="1">
    <location>
        <begin position="70"/>
        <end position="202"/>
    </location>
</feature>
<dbReference type="KEGG" id="bgt:106079953"/>
<evidence type="ECO:0000313" key="3">
    <source>
        <dbReference type="Proteomes" id="UP000076420"/>
    </source>
</evidence>
<organism evidence="2 3">
    <name type="scientific">Biomphalaria glabrata</name>
    <name type="common">Bloodfluke planorb</name>
    <name type="synonym">Freshwater snail</name>
    <dbReference type="NCBI Taxonomy" id="6526"/>
    <lineage>
        <taxon>Eukaryota</taxon>
        <taxon>Metazoa</taxon>
        <taxon>Spiralia</taxon>
        <taxon>Lophotrochozoa</taxon>
        <taxon>Mollusca</taxon>
        <taxon>Gastropoda</taxon>
        <taxon>Heterobranchia</taxon>
        <taxon>Euthyneura</taxon>
        <taxon>Panpulmonata</taxon>
        <taxon>Hygrophila</taxon>
        <taxon>Lymnaeoidea</taxon>
        <taxon>Planorbidae</taxon>
        <taxon>Biomphalaria</taxon>
    </lineage>
</organism>
<proteinExistence type="predicted"/>
<feature type="compositionally biased region" description="Basic and acidic residues" evidence="1">
    <location>
        <begin position="1"/>
        <end position="13"/>
    </location>
</feature>
<feature type="compositionally biased region" description="Basic and acidic residues" evidence="1">
    <location>
        <begin position="87"/>
        <end position="99"/>
    </location>
</feature>
<evidence type="ECO:0000313" key="2">
    <source>
        <dbReference type="EnsemblMetazoa" id="BGLB024497-PA"/>
    </source>
</evidence>
<dbReference type="VEuPathDB" id="VectorBase:BGLAX_032749"/>